<protein>
    <submittedName>
        <fullName evidence="1">Uncharacterized protein</fullName>
    </submittedName>
</protein>
<name>A0ACC1QL22_9HYPO</name>
<accession>A0ACC1QL22</accession>
<dbReference type="EMBL" id="JANAKD010001557">
    <property type="protein sequence ID" value="KAJ3478311.1"/>
    <property type="molecule type" value="Genomic_DNA"/>
</dbReference>
<dbReference type="Proteomes" id="UP001148737">
    <property type="component" value="Unassembled WGS sequence"/>
</dbReference>
<evidence type="ECO:0000313" key="2">
    <source>
        <dbReference type="Proteomes" id="UP001148737"/>
    </source>
</evidence>
<gene>
    <name evidence="1" type="ORF">NLG97_g8614</name>
</gene>
<keyword evidence="2" id="KW-1185">Reference proteome</keyword>
<organism evidence="1 2">
    <name type="scientific">Lecanicillium saksenae</name>
    <dbReference type="NCBI Taxonomy" id="468837"/>
    <lineage>
        <taxon>Eukaryota</taxon>
        <taxon>Fungi</taxon>
        <taxon>Dikarya</taxon>
        <taxon>Ascomycota</taxon>
        <taxon>Pezizomycotina</taxon>
        <taxon>Sordariomycetes</taxon>
        <taxon>Hypocreomycetidae</taxon>
        <taxon>Hypocreales</taxon>
        <taxon>Cordycipitaceae</taxon>
        <taxon>Lecanicillium</taxon>
    </lineage>
</organism>
<comment type="caution">
    <text evidence="1">The sequence shown here is derived from an EMBL/GenBank/DDBJ whole genome shotgun (WGS) entry which is preliminary data.</text>
</comment>
<evidence type="ECO:0000313" key="1">
    <source>
        <dbReference type="EMBL" id="KAJ3478311.1"/>
    </source>
</evidence>
<proteinExistence type="predicted"/>
<sequence length="76" mass="7526">MRATYFLALAGCAMAAPARVAVKTNAGANAKVGTKVDCNGDETAQRVEDTVGGDLADPVTAVDDASGGKVKTAGDV</sequence>
<reference evidence="1" key="1">
    <citation type="submission" date="2022-07" db="EMBL/GenBank/DDBJ databases">
        <title>Genome Sequence of Lecanicillium saksenae.</title>
        <authorList>
            <person name="Buettner E."/>
        </authorList>
    </citation>
    <scope>NUCLEOTIDE SEQUENCE</scope>
    <source>
        <strain evidence="1">VT-O1</strain>
    </source>
</reference>